<reference evidence="1" key="1">
    <citation type="submission" date="2023-08" db="EMBL/GenBank/DDBJ databases">
        <authorList>
            <person name="Alioto T."/>
            <person name="Alioto T."/>
            <person name="Gomez Garrido J."/>
        </authorList>
    </citation>
    <scope>NUCLEOTIDE SEQUENCE</scope>
</reference>
<dbReference type="Proteomes" id="UP001178508">
    <property type="component" value="Chromosome 20"/>
</dbReference>
<dbReference type="EMBL" id="OY660883">
    <property type="protein sequence ID" value="CAJ1081845.1"/>
    <property type="molecule type" value="Genomic_DNA"/>
</dbReference>
<evidence type="ECO:0000313" key="2">
    <source>
        <dbReference type="Proteomes" id="UP001178508"/>
    </source>
</evidence>
<protein>
    <submittedName>
        <fullName evidence="1">Uncharacterized protein</fullName>
    </submittedName>
</protein>
<evidence type="ECO:0000313" key="1">
    <source>
        <dbReference type="EMBL" id="CAJ1081845.1"/>
    </source>
</evidence>
<dbReference type="AlphaFoldDB" id="A0AAV1H721"/>
<proteinExistence type="predicted"/>
<accession>A0AAV1H721</accession>
<gene>
    <name evidence="1" type="ORF">XNOV1_A023652</name>
</gene>
<name>A0AAV1H721_XYRNO</name>
<keyword evidence="2" id="KW-1185">Reference proteome</keyword>
<organism evidence="1 2">
    <name type="scientific">Xyrichtys novacula</name>
    <name type="common">Pearly razorfish</name>
    <name type="synonym">Hemipteronotus novacula</name>
    <dbReference type="NCBI Taxonomy" id="13765"/>
    <lineage>
        <taxon>Eukaryota</taxon>
        <taxon>Metazoa</taxon>
        <taxon>Chordata</taxon>
        <taxon>Craniata</taxon>
        <taxon>Vertebrata</taxon>
        <taxon>Euteleostomi</taxon>
        <taxon>Actinopterygii</taxon>
        <taxon>Neopterygii</taxon>
        <taxon>Teleostei</taxon>
        <taxon>Neoteleostei</taxon>
        <taxon>Acanthomorphata</taxon>
        <taxon>Eupercaria</taxon>
        <taxon>Labriformes</taxon>
        <taxon>Labridae</taxon>
        <taxon>Xyrichtys</taxon>
    </lineage>
</organism>
<sequence>MEDYSIEQSEADTILFTVHAGLRQSGYSGPVVIDAADTDVYVAASVISQLLPGMLCLKRNKETVLCHGMLTEEMAQCVVQLHCFTGCDANSGFYGKGKSSVEKRRVAPWLMPVTPSGRP</sequence>